<evidence type="ECO:0000313" key="7">
    <source>
        <dbReference type="EMBL" id="TDR32315.1"/>
    </source>
</evidence>
<keyword evidence="3 4" id="KW-0998">Cell outer membrane</keyword>
<evidence type="ECO:0000256" key="3">
    <source>
        <dbReference type="ARBA" id="ARBA00023237"/>
    </source>
</evidence>
<dbReference type="HAMAP" id="MF_00925">
    <property type="entry name" value="OM_assembly_BamE"/>
    <property type="match status" value="1"/>
</dbReference>
<dbReference type="AlphaFoldDB" id="A0A4R6Y9Z2"/>
<proteinExistence type="inferred from homology"/>
<evidence type="ECO:0000256" key="2">
    <source>
        <dbReference type="ARBA" id="ARBA00023136"/>
    </source>
</evidence>
<dbReference type="GO" id="GO:1990063">
    <property type="term" value="C:Bam protein complex"/>
    <property type="evidence" value="ECO:0007669"/>
    <property type="project" value="TreeGrafter"/>
</dbReference>
<evidence type="ECO:0000256" key="4">
    <source>
        <dbReference type="HAMAP-Rule" id="MF_00925"/>
    </source>
</evidence>
<dbReference type="InterPro" id="IPR026592">
    <property type="entry name" value="BamE"/>
</dbReference>
<evidence type="ECO:0000256" key="1">
    <source>
        <dbReference type="ARBA" id="ARBA00022729"/>
    </source>
</evidence>
<dbReference type="EMBL" id="SNZE01000004">
    <property type="protein sequence ID" value="TDR32315.1"/>
    <property type="molecule type" value="Genomic_DNA"/>
</dbReference>
<comment type="function">
    <text evidence="4">Part of the outer membrane protein assembly complex, which is involved in assembly and insertion of beta-barrel proteins into the outer membrane.</text>
</comment>
<keyword evidence="1 4" id="KW-0732">Signal</keyword>
<dbReference type="PANTHER" id="PTHR37482">
    <property type="entry name" value="OUTER MEMBRANE PROTEIN ASSEMBLY FACTOR BAME"/>
    <property type="match status" value="1"/>
</dbReference>
<dbReference type="GO" id="GO:0051205">
    <property type="term" value="P:protein insertion into membrane"/>
    <property type="evidence" value="ECO:0007669"/>
    <property type="project" value="UniProtKB-UniRule"/>
</dbReference>
<feature type="chain" id="PRO_5021049740" description="Outer membrane protein assembly factor BamE" evidence="5">
    <location>
        <begin position="29"/>
        <end position="128"/>
    </location>
</feature>
<gene>
    <name evidence="4" type="primary">bamE</name>
    <name evidence="7" type="ORF">DFR44_10429</name>
</gene>
<organism evidence="7 8">
    <name type="scientific">Hydromonas duriensis</name>
    <dbReference type="NCBI Taxonomy" id="1527608"/>
    <lineage>
        <taxon>Bacteria</taxon>
        <taxon>Pseudomonadati</taxon>
        <taxon>Pseudomonadota</taxon>
        <taxon>Betaproteobacteria</taxon>
        <taxon>Burkholderiales</taxon>
        <taxon>Burkholderiaceae</taxon>
        <taxon>Hydromonas</taxon>
    </lineage>
</organism>
<sequence>MKDLSMKKSMTQSLSHFCLAAGMTLSLAACVNIPYKAPIQQGNVVEADRIGMVREGMTKVEVANTIGSPILQDIFHADRWDYIYRLDKHYQKPDQRRITIWFNKGVAAKIERDLPVETTTPVAKPASK</sequence>
<comment type="caution">
    <text evidence="7">The sequence shown here is derived from an EMBL/GenBank/DDBJ whole genome shotgun (WGS) entry which is preliminary data.</text>
</comment>
<dbReference type="GO" id="GO:0030674">
    <property type="term" value="F:protein-macromolecule adaptor activity"/>
    <property type="evidence" value="ECO:0007669"/>
    <property type="project" value="TreeGrafter"/>
</dbReference>
<dbReference type="PANTHER" id="PTHR37482:SF1">
    <property type="entry name" value="OUTER MEMBRANE PROTEIN ASSEMBLY FACTOR BAME"/>
    <property type="match status" value="1"/>
</dbReference>
<evidence type="ECO:0000313" key="8">
    <source>
        <dbReference type="Proteomes" id="UP000294480"/>
    </source>
</evidence>
<feature type="signal peptide" evidence="5">
    <location>
        <begin position="1"/>
        <end position="28"/>
    </location>
</feature>
<dbReference type="Pfam" id="PF04355">
    <property type="entry name" value="BamE"/>
    <property type="match status" value="1"/>
</dbReference>
<dbReference type="Gene3D" id="3.30.1450.10">
    <property type="match status" value="1"/>
</dbReference>
<comment type="subcellular location">
    <subcellularLocation>
        <location evidence="4">Cell outer membrane</location>
        <topology evidence="4">Lipid-anchor</topology>
    </subcellularLocation>
</comment>
<keyword evidence="4 7" id="KW-0449">Lipoprotein</keyword>
<evidence type="ECO:0000256" key="5">
    <source>
        <dbReference type="SAM" id="SignalP"/>
    </source>
</evidence>
<protein>
    <recommendedName>
        <fullName evidence="4">Outer membrane protein assembly factor BamE</fullName>
    </recommendedName>
</protein>
<dbReference type="PROSITE" id="PS51257">
    <property type="entry name" value="PROKAR_LIPOPROTEIN"/>
    <property type="match status" value="1"/>
</dbReference>
<dbReference type="GO" id="GO:0043165">
    <property type="term" value="P:Gram-negative-bacterium-type cell outer membrane assembly"/>
    <property type="evidence" value="ECO:0007669"/>
    <property type="project" value="UniProtKB-UniRule"/>
</dbReference>
<dbReference type="Proteomes" id="UP000294480">
    <property type="component" value="Unassembled WGS sequence"/>
</dbReference>
<keyword evidence="4" id="KW-0564">Palmitate</keyword>
<keyword evidence="2 4" id="KW-0472">Membrane</keyword>
<name>A0A4R6Y9Z2_9BURK</name>
<evidence type="ECO:0000259" key="6">
    <source>
        <dbReference type="Pfam" id="PF04355"/>
    </source>
</evidence>
<dbReference type="InterPro" id="IPR037873">
    <property type="entry name" value="BamE-like"/>
</dbReference>
<dbReference type="InterPro" id="IPR007450">
    <property type="entry name" value="BamE_dom"/>
</dbReference>
<keyword evidence="8" id="KW-1185">Reference proteome</keyword>
<reference evidence="7 8" key="1">
    <citation type="submission" date="2019-03" db="EMBL/GenBank/DDBJ databases">
        <title>Genomic Encyclopedia of Type Strains, Phase IV (KMG-IV): sequencing the most valuable type-strain genomes for metagenomic binning, comparative biology and taxonomic classification.</title>
        <authorList>
            <person name="Goeker M."/>
        </authorList>
    </citation>
    <scope>NUCLEOTIDE SEQUENCE [LARGE SCALE GENOMIC DNA]</scope>
    <source>
        <strain evidence="7 8">DSM 102852</strain>
    </source>
</reference>
<feature type="domain" description="Outer membrane protein assembly factor BamE" evidence="6">
    <location>
        <begin position="42"/>
        <end position="107"/>
    </location>
</feature>
<comment type="subunit">
    <text evidence="4">Part of the Bam complex.</text>
</comment>
<comment type="similarity">
    <text evidence="4">Belongs to the BamE family.</text>
</comment>
<accession>A0A4R6Y9Z2</accession>